<name>F4G7P7_ALIDK</name>
<evidence type="ECO:0000313" key="10">
    <source>
        <dbReference type="Proteomes" id="UP000007938"/>
    </source>
</evidence>
<dbReference type="InterPro" id="IPR009075">
    <property type="entry name" value="AcylCo_DH/oxidase_C"/>
</dbReference>
<dbReference type="HOGENOM" id="CLU_018204_12_2_4"/>
<evidence type="ECO:0000256" key="1">
    <source>
        <dbReference type="ARBA" id="ARBA00001974"/>
    </source>
</evidence>
<dbReference type="SUPFAM" id="SSF47203">
    <property type="entry name" value="Acyl-CoA dehydrogenase C-terminal domain-like"/>
    <property type="match status" value="1"/>
</dbReference>
<sequence length="597" mass="65376">MSVLSRELDFQLYECLKADSLTSRDRYHGQSKEDYASVLSAAERLAGDYFAPHYAKGDANEPQFVEGAAHTIAETGEAWRAFAEAGFLSAHWDAEEGGIQLPEPVFRAAMAHFFTANVATMGYPFLSIGAANLLRTFGSEELKRLYLPLMASGICAGTMALTEPGQGSALGDIKTVAEPADDGSYRISGHKMFISGGDQDFSDNIVHMVLARIKGAPAGVKGISLFLVPKFIPRADASRGERNDVALAGLLHKMGWRNTTSTVLSFGEKGGATGWLLGEPNRGLAHMFQLMNEARIGVGLIAACLAYRGFTESLAYARERPQGRLPSCKNPLSPQVRIIEHADVKRLLLTQKAYAEGALALCLQASAWFEDQHSHPDQTRRELAGHLLDLLTPVVKSWPSRYGCRSNDMAIQVLGGSGYTREYPVEQLYRDQRLNPIHEGTEAIHGLDLLSRKVRQADGVGLRAFLNLMRQESDAAEAPLQVLAQALRQGADGLEAVTAKLVAAQSSQPDLALAHATEYLDAFGRVTQGWIWLKQARVAHQALHTADKGSDALHYYRGKLQAARHYFETELPLVHVQFELLTSLPGTTLEMKDEFFL</sequence>
<dbReference type="Gene3D" id="2.40.110.10">
    <property type="entry name" value="Butyryl-CoA Dehydrogenase, subunit A, domain 2"/>
    <property type="match status" value="1"/>
</dbReference>
<dbReference type="InterPro" id="IPR037069">
    <property type="entry name" value="AcylCoA_DH/ox_N_sf"/>
</dbReference>
<dbReference type="PANTHER" id="PTHR42803:SF3">
    <property type="entry name" value="ACYL-COA DEHYDROGENASE-RELATED"/>
    <property type="match status" value="1"/>
</dbReference>
<evidence type="ECO:0000256" key="2">
    <source>
        <dbReference type="ARBA" id="ARBA00009347"/>
    </source>
</evidence>
<organism evidence="9 10">
    <name type="scientific">Alicycliphilus denitrificans (strain DSM 14773 / CIP 107495 / K601)</name>
    <dbReference type="NCBI Taxonomy" id="596154"/>
    <lineage>
        <taxon>Bacteria</taxon>
        <taxon>Pseudomonadati</taxon>
        <taxon>Pseudomonadota</taxon>
        <taxon>Betaproteobacteria</taxon>
        <taxon>Burkholderiales</taxon>
        <taxon>Comamonadaceae</taxon>
        <taxon>Alicycliphilus</taxon>
    </lineage>
</organism>
<dbReference type="InterPro" id="IPR013786">
    <property type="entry name" value="AcylCoA_DH/ox_N"/>
</dbReference>
<evidence type="ECO:0000259" key="6">
    <source>
        <dbReference type="Pfam" id="PF02770"/>
    </source>
</evidence>
<keyword evidence="4" id="KW-0274">FAD</keyword>
<dbReference type="Proteomes" id="UP000007938">
    <property type="component" value="Chromosome"/>
</dbReference>
<dbReference type="SUPFAM" id="SSF56645">
    <property type="entry name" value="Acyl-CoA dehydrogenase NM domain-like"/>
    <property type="match status" value="1"/>
</dbReference>
<dbReference type="InterPro" id="IPR006091">
    <property type="entry name" value="Acyl-CoA_Oxase/DH_mid-dom"/>
</dbReference>
<dbReference type="GO" id="GO:0016627">
    <property type="term" value="F:oxidoreductase activity, acting on the CH-CH group of donors"/>
    <property type="evidence" value="ECO:0007669"/>
    <property type="project" value="InterPro"/>
</dbReference>
<proteinExistence type="inferred from homology"/>
<dbReference type="KEGG" id="adk:Alide2_4334"/>
<comment type="similarity">
    <text evidence="2">Belongs to the acyl-CoA dehydrogenase family.</text>
</comment>
<dbReference type="InterPro" id="IPR025878">
    <property type="entry name" value="Acyl-CoA_dh-like_C_dom"/>
</dbReference>
<dbReference type="OrthoDB" id="9764895at2"/>
<dbReference type="eggNOG" id="COG1960">
    <property type="taxonomic scope" value="Bacteria"/>
</dbReference>
<dbReference type="RefSeq" id="WP_013723123.1">
    <property type="nucleotide sequence ID" value="NC_015422.1"/>
</dbReference>
<feature type="domain" description="Acetyl-CoA dehydrogenase-like C-terminal" evidence="8">
    <location>
        <begin position="469"/>
        <end position="591"/>
    </location>
</feature>
<dbReference type="GO" id="GO:0050660">
    <property type="term" value="F:flavin adenine dinucleotide binding"/>
    <property type="evidence" value="ECO:0007669"/>
    <property type="project" value="InterPro"/>
</dbReference>
<dbReference type="PANTHER" id="PTHR42803">
    <property type="entry name" value="ACYL-COA DEHYDROGENASE"/>
    <property type="match status" value="1"/>
</dbReference>
<evidence type="ECO:0000256" key="3">
    <source>
        <dbReference type="ARBA" id="ARBA00022630"/>
    </source>
</evidence>
<dbReference type="InterPro" id="IPR036250">
    <property type="entry name" value="AcylCo_DH-like_C"/>
</dbReference>
<feature type="domain" description="Acyl-CoA dehydrogenase/oxidase N-terminal" evidence="7">
    <location>
        <begin position="38"/>
        <end position="153"/>
    </location>
</feature>
<comment type="cofactor">
    <cofactor evidence="1">
        <name>FAD</name>
        <dbReference type="ChEBI" id="CHEBI:57692"/>
    </cofactor>
</comment>
<dbReference type="Pfam" id="PF02770">
    <property type="entry name" value="Acyl-CoA_dh_M"/>
    <property type="match status" value="1"/>
</dbReference>
<gene>
    <name evidence="9" type="ordered locus">Alide2_4334</name>
</gene>
<reference evidence="9 10" key="2">
    <citation type="submission" date="2011-04" db="EMBL/GenBank/DDBJ databases">
        <title>Complete sequence of chromosome of Alicycliphilus denitrificans K601.</title>
        <authorList>
            <consortium name="US DOE Joint Genome Institute"/>
            <person name="Lucas S."/>
            <person name="Han J."/>
            <person name="Lapidus A."/>
            <person name="Cheng J.-F."/>
            <person name="Goodwin L."/>
            <person name="Pitluck S."/>
            <person name="Peters L."/>
            <person name="Zeytun A."/>
            <person name="Detter J.C."/>
            <person name="Han C."/>
            <person name="Tapia R."/>
            <person name="Land M."/>
            <person name="Hauser L."/>
            <person name="Kyrpides N."/>
            <person name="Ivanova N."/>
            <person name="Mikhailova N."/>
            <person name="Pagani I."/>
            <person name="Oosterkamp M."/>
            <person name="Pieper D."/>
            <person name="van Berkel W."/>
            <person name="Langenhoff A."/>
            <person name="Smidt H."/>
            <person name="Stams A."/>
            <person name="Woyke T."/>
        </authorList>
    </citation>
    <scope>NUCLEOTIDE SEQUENCE [LARGE SCALE GENOMIC DNA]</scope>
    <source>
        <strain evidence="10">DSM 14773 / CIP 107495 / K601</strain>
    </source>
</reference>
<evidence type="ECO:0000259" key="5">
    <source>
        <dbReference type="Pfam" id="PF00441"/>
    </source>
</evidence>
<protein>
    <submittedName>
        <fullName evidence="9">Acyl-CoA dehydrogenase domain-containing protein</fullName>
    </submittedName>
</protein>
<dbReference type="Gene3D" id="1.10.540.10">
    <property type="entry name" value="Acyl-CoA dehydrogenase/oxidase, N-terminal domain"/>
    <property type="match status" value="1"/>
</dbReference>
<dbReference type="InterPro" id="IPR009100">
    <property type="entry name" value="AcylCoA_DH/oxidase_NM_dom_sf"/>
</dbReference>
<dbReference type="InterPro" id="IPR046373">
    <property type="entry name" value="Acyl-CoA_Oxase/DH_mid-dom_sf"/>
</dbReference>
<dbReference type="Pfam" id="PF02771">
    <property type="entry name" value="Acyl-CoA_dh_N"/>
    <property type="match status" value="1"/>
</dbReference>
<dbReference type="STRING" id="596154.Alide2_4334"/>
<feature type="domain" description="Acyl-CoA dehydrogenase/oxidase C-terminal" evidence="5">
    <location>
        <begin position="281"/>
        <end position="448"/>
    </location>
</feature>
<dbReference type="AlphaFoldDB" id="F4G7P7"/>
<evidence type="ECO:0000256" key="4">
    <source>
        <dbReference type="ARBA" id="ARBA00022827"/>
    </source>
</evidence>
<dbReference type="Pfam" id="PF12806">
    <property type="entry name" value="Acyl-CoA_dh_C"/>
    <property type="match status" value="1"/>
</dbReference>
<feature type="domain" description="Acyl-CoA oxidase/dehydrogenase middle" evidence="6">
    <location>
        <begin position="159"/>
        <end position="261"/>
    </location>
</feature>
<keyword evidence="3" id="KW-0285">Flavoprotein</keyword>
<accession>F4G7P7</accession>
<reference evidence="9 10" key="1">
    <citation type="journal article" date="2011" name="J. Bacteriol.">
        <title>Genome Sequences of Alicycliphilus denitrificans Strains BC and K601T.</title>
        <authorList>
            <person name="Oosterkamp M.J."/>
            <person name="Veuskens T."/>
            <person name="Plugge C.M."/>
            <person name="Langenhoff A.A."/>
            <person name="Gerritse J."/>
            <person name="van Berkel W.J."/>
            <person name="Pieper D.H."/>
            <person name="Junca H."/>
            <person name="Goodwin L.A."/>
            <person name="Daligault H.E."/>
            <person name="Bruce D.C."/>
            <person name="Detter J.C."/>
            <person name="Tapia R."/>
            <person name="Han C.S."/>
            <person name="Land M.L."/>
            <person name="Hauser L.J."/>
            <person name="Smidt H."/>
            <person name="Stams A.J."/>
        </authorList>
    </citation>
    <scope>NUCLEOTIDE SEQUENCE [LARGE SCALE GENOMIC DNA]</scope>
    <source>
        <strain evidence="10">DSM 14773 / CIP 107495 / K601</strain>
    </source>
</reference>
<keyword evidence="10" id="KW-1185">Reference proteome</keyword>
<dbReference type="InterPro" id="IPR052166">
    <property type="entry name" value="Diverse_Acyl-CoA_DH"/>
</dbReference>
<evidence type="ECO:0000313" key="9">
    <source>
        <dbReference type="EMBL" id="AEB86644.1"/>
    </source>
</evidence>
<evidence type="ECO:0000259" key="8">
    <source>
        <dbReference type="Pfam" id="PF12806"/>
    </source>
</evidence>
<dbReference type="Gene3D" id="1.20.140.10">
    <property type="entry name" value="Butyryl-CoA Dehydrogenase, subunit A, domain 3"/>
    <property type="match status" value="1"/>
</dbReference>
<dbReference type="EMBL" id="CP002657">
    <property type="protein sequence ID" value="AEB86644.1"/>
    <property type="molecule type" value="Genomic_DNA"/>
</dbReference>
<dbReference type="Pfam" id="PF00441">
    <property type="entry name" value="Acyl-CoA_dh_1"/>
    <property type="match status" value="1"/>
</dbReference>
<evidence type="ECO:0000259" key="7">
    <source>
        <dbReference type="Pfam" id="PF02771"/>
    </source>
</evidence>